<dbReference type="AlphaFoldDB" id="A0A151B4F8"/>
<dbReference type="GO" id="GO:0071973">
    <property type="term" value="P:bacterial-type flagellum-dependent cell motility"/>
    <property type="evidence" value="ECO:0007669"/>
    <property type="project" value="TreeGrafter"/>
</dbReference>
<sequence>MSDISGVSSSNMLRITGLATGLDTDDMVKKMVMPYKVKVNAIKQDKQIIEWKQEAYRDIINDLKSFNDKYFDVLSDNYILSPNKFAGFDVTTSNSSIANATALAGAKEGDYTVDVAQLAKKAQVDGVSLRINGNESLGFTDTNWKNNVIEFDIGGTTSQINLKNTDMTVEQRVNDINDKIAQNSSLNGKVYAVVSNGKIKFNTVTTNTVKITSNSTVASDLDNLKNKVLNPTAATKLSDLNTSISGTVSMQISYGGTTKTITIDDAENKTINDVIQQINSDTDGNVIASFSELTGKFTLETSNYGSAASVKIDNIDASLSSAIGLSSMASANYGQDAVVKITPPGATSATEVTRANNNFIIDNVKYDIKDIGTTSITVSSNVDDVYDKVKGFIDKYNKIIGKISKKLEEKKSYSYKPLTDEQKKDMSKDDIKKWEDKAKEGILKNDNVLENMLTSLRRAFFDSVEGAGINFSKKEIGLDTSSDVIERGKIIISDETKFKEVLKNKGQQILNLFVKKSDSQPTYSRTLSSSERSERYSEEGIFQRINDIIQDNISTFRDNNGNKGALLQKAGIKDDTSFINNLLTKQIEEKNKLIKELNKKMADKENYYYKMFSKLEVAMNRMNAQSDWLAQQLGGGM</sequence>
<dbReference type="PATRIC" id="fig|1121338.3.peg.1305"/>
<evidence type="ECO:0000256" key="3">
    <source>
        <dbReference type="ARBA" id="ARBA00023054"/>
    </source>
</evidence>
<comment type="function">
    <text evidence="5">Required for morphogenesis and for the elongation of the flagellar filament by facilitating polymerization of the flagellin monomers at the tip of growing filament. Forms a capping structure, which prevents flagellin subunits (transported through the central channel of the flagellum) from leaking out without polymerization at the distal end.</text>
</comment>
<dbReference type="RefSeq" id="WP_066824179.1">
    <property type="nucleotide sequence ID" value="NZ_LTBA01000010.1"/>
</dbReference>
<keyword evidence="8" id="KW-0966">Cell projection</keyword>
<dbReference type="GO" id="GO:0005576">
    <property type="term" value="C:extracellular region"/>
    <property type="evidence" value="ECO:0007669"/>
    <property type="project" value="UniProtKB-SubCell"/>
</dbReference>
<dbReference type="OrthoDB" id="9776025at2"/>
<feature type="domain" description="Flagellar hook-associated protein 2 N-terminal" evidence="6">
    <location>
        <begin position="20"/>
        <end position="121"/>
    </location>
</feature>
<dbReference type="EMBL" id="LTBA01000010">
    <property type="protein sequence ID" value="KYH34804.1"/>
    <property type="molecule type" value="Genomic_DNA"/>
</dbReference>
<organism evidence="8 9">
    <name type="scientific">Clostridium tepidiprofundi DSM 19306</name>
    <dbReference type="NCBI Taxonomy" id="1121338"/>
    <lineage>
        <taxon>Bacteria</taxon>
        <taxon>Bacillati</taxon>
        <taxon>Bacillota</taxon>
        <taxon>Clostridia</taxon>
        <taxon>Eubacteriales</taxon>
        <taxon>Clostridiaceae</taxon>
        <taxon>Clostridium</taxon>
    </lineage>
</organism>
<comment type="similarity">
    <text evidence="1 5">Belongs to the FliD family.</text>
</comment>
<dbReference type="GO" id="GO:0007155">
    <property type="term" value="P:cell adhesion"/>
    <property type="evidence" value="ECO:0007669"/>
    <property type="project" value="InterPro"/>
</dbReference>
<accession>A0A151B4F8</accession>
<dbReference type="InterPro" id="IPR040026">
    <property type="entry name" value="FliD"/>
</dbReference>
<comment type="caution">
    <text evidence="8">The sequence shown here is derived from an EMBL/GenBank/DDBJ whole genome shotgun (WGS) entry which is preliminary data.</text>
</comment>
<protein>
    <recommendedName>
        <fullName evidence="5">Flagellar hook-associated protein 2</fullName>
        <shortName evidence="5">HAP2</shortName>
    </recommendedName>
    <alternativeName>
        <fullName evidence="5">Flagellar cap protein</fullName>
    </alternativeName>
</protein>
<dbReference type="InterPro" id="IPR010809">
    <property type="entry name" value="FliD_C"/>
</dbReference>
<dbReference type="Pfam" id="PF07195">
    <property type="entry name" value="FliD_C"/>
    <property type="match status" value="1"/>
</dbReference>
<dbReference type="PANTHER" id="PTHR30288:SF0">
    <property type="entry name" value="FLAGELLAR HOOK-ASSOCIATED PROTEIN 2"/>
    <property type="match status" value="1"/>
</dbReference>
<proteinExistence type="inferred from homology"/>
<reference evidence="8 9" key="1">
    <citation type="submission" date="2016-02" db="EMBL/GenBank/DDBJ databases">
        <title>Genome sequence of Clostridium tepidiprofundi DSM 19306.</title>
        <authorList>
            <person name="Poehlein A."/>
            <person name="Daniel R."/>
        </authorList>
    </citation>
    <scope>NUCLEOTIDE SEQUENCE [LARGE SCALE GENOMIC DNA]</scope>
    <source>
        <strain evidence="8 9">DSM 19306</strain>
    </source>
</reference>
<dbReference type="STRING" id="1121338.CLTEP_12690"/>
<feature type="domain" description="Flagellar hook-associated protein 2 C-terminal" evidence="7">
    <location>
        <begin position="334"/>
        <end position="624"/>
    </location>
</feature>
<comment type="subunit">
    <text evidence="2 5">Homopentamer.</text>
</comment>
<dbReference type="InterPro" id="IPR003481">
    <property type="entry name" value="FliD_N"/>
</dbReference>
<dbReference type="GO" id="GO:0009421">
    <property type="term" value="C:bacterial-type flagellum filament cap"/>
    <property type="evidence" value="ECO:0007669"/>
    <property type="project" value="InterPro"/>
</dbReference>
<dbReference type="Proteomes" id="UP000075531">
    <property type="component" value="Unassembled WGS sequence"/>
</dbReference>
<evidence type="ECO:0000256" key="1">
    <source>
        <dbReference type="ARBA" id="ARBA00009764"/>
    </source>
</evidence>
<keyword evidence="8" id="KW-0282">Flagellum</keyword>
<keyword evidence="5" id="KW-0964">Secreted</keyword>
<evidence type="ECO:0000256" key="2">
    <source>
        <dbReference type="ARBA" id="ARBA00011255"/>
    </source>
</evidence>
<feature type="coiled-coil region" evidence="5">
    <location>
        <begin position="580"/>
        <end position="607"/>
    </location>
</feature>
<comment type="subcellular location">
    <subcellularLocation>
        <location evidence="5">Secreted</location>
    </subcellularLocation>
    <subcellularLocation>
        <location evidence="5">Bacterial flagellum</location>
    </subcellularLocation>
</comment>
<dbReference type="GO" id="GO:0009424">
    <property type="term" value="C:bacterial-type flagellum hook"/>
    <property type="evidence" value="ECO:0007669"/>
    <property type="project" value="UniProtKB-UniRule"/>
</dbReference>
<keyword evidence="9" id="KW-1185">Reference proteome</keyword>
<evidence type="ECO:0000259" key="7">
    <source>
        <dbReference type="Pfam" id="PF07195"/>
    </source>
</evidence>
<evidence type="ECO:0000313" key="9">
    <source>
        <dbReference type="Proteomes" id="UP000075531"/>
    </source>
</evidence>
<evidence type="ECO:0000256" key="5">
    <source>
        <dbReference type="RuleBase" id="RU362066"/>
    </source>
</evidence>
<dbReference type="PANTHER" id="PTHR30288">
    <property type="entry name" value="FLAGELLAR CAP/ASSEMBLY PROTEIN FLID"/>
    <property type="match status" value="1"/>
</dbReference>
<dbReference type="Pfam" id="PF02465">
    <property type="entry name" value="FliD_N"/>
    <property type="match status" value="1"/>
</dbReference>
<evidence type="ECO:0000313" key="8">
    <source>
        <dbReference type="EMBL" id="KYH34804.1"/>
    </source>
</evidence>
<evidence type="ECO:0000259" key="6">
    <source>
        <dbReference type="Pfam" id="PF02465"/>
    </source>
</evidence>
<gene>
    <name evidence="8" type="ORF">CLTEP_12690</name>
</gene>
<name>A0A151B4F8_9CLOT</name>
<keyword evidence="4 5" id="KW-0975">Bacterial flagellum</keyword>
<evidence type="ECO:0000256" key="4">
    <source>
        <dbReference type="ARBA" id="ARBA00023143"/>
    </source>
</evidence>
<keyword evidence="8" id="KW-0969">Cilium</keyword>
<keyword evidence="3 5" id="KW-0175">Coiled coil</keyword>